<feature type="compositionally biased region" description="Basic and acidic residues" evidence="1">
    <location>
        <begin position="136"/>
        <end position="148"/>
    </location>
</feature>
<organism evidence="2">
    <name type="scientific">Nicotiana tabacum</name>
    <name type="common">Common tobacco</name>
    <dbReference type="NCBI Taxonomy" id="4097"/>
    <lineage>
        <taxon>Eukaryota</taxon>
        <taxon>Viridiplantae</taxon>
        <taxon>Streptophyta</taxon>
        <taxon>Embryophyta</taxon>
        <taxon>Tracheophyta</taxon>
        <taxon>Spermatophyta</taxon>
        <taxon>Magnoliopsida</taxon>
        <taxon>eudicotyledons</taxon>
        <taxon>Gunneridae</taxon>
        <taxon>Pentapetalae</taxon>
        <taxon>asterids</taxon>
        <taxon>lamiids</taxon>
        <taxon>Solanales</taxon>
        <taxon>Solanaceae</taxon>
        <taxon>Nicotianoideae</taxon>
        <taxon>Nicotianeae</taxon>
        <taxon>Nicotiana</taxon>
    </lineage>
</organism>
<dbReference type="RefSeq" id="XP_016438391.1">
    <property type="nucleotide sequence ID" value="XM_016582905.1"/>
</dbReference>
<dbReference type="KEGG" id="nta:107764351"/>
<dbReference type="PANTHER" id="PTHR36368:SF1">
    <property type="entry name" value="ATP-DEPENDENT CASEINOLYTIC PROTEASE_CROTONASE FAMILY PROTEIN"/>
    <property type="match status" value="1"/>
</dbReference>
<feature type="non-terminal residue" evidence="2">
    <location>
        <position position="1"/>
    </location>
</feature>
<dbReference type="PANTHER" id="PTHR36368">
    <property type="entry name" value="ATP-DEPENDENT CASEINOLYTIC PROTEASE/CROTONASE FAMILY PROTEIN"/>
    <property type="match status" value="1"/>
</dbReference>
<accession>A0A1S3XEH0</accession>
<proteinExistence type="predicted"/>
<reference evidence="2" key="1">
    <citation type="submission" date="2025-08" db="UniProtKB">
        <authorList>
            <consortium name="RefSeq"/>
        </authorList>
    </citation>
    <scope>IDENTIFICATION</scope>
</reference>
<dbReference type="PaxDb" id="4097-A0A1S3XEH0"/>
<evidence type="ECO:0000256" key="1">
    <source>
        <dbReference type="SAM" id="MobiDB-lite"/>
    </source>
</evidence>
<dbReference type="OrthoDB" id="1847229at2759"/>
<evidence type="ECO:0000313" key="2">
    <source>
        <dbReference type="RefSeq" id="XP_016438391.1"/>
    </source>
</evidence>
<protein>
    <submittedName>
        <fullName evidence="2">Uncharacterized protein</fullName>
    </submittedName>
</protein>
<sequence>REKEKQKGKTKGSKPAASCRTYNLRFLPAGGNFPAKLKHKLVSEKIEFKVLHSADSLSIPSEPPHIGNRFSSYTYESPVLSGIDDNVASQGDIQSPNKVLELPDAKDCFSSFVPETPALANSDDFRVPESIDIGFKEDTNTKGCKEDSDNKEEDNSAENRTNGKSDSVSSGVDVASKGLLQCIISVADNKRVGQVLLTCNYFPFNWEPPVTTCQRQFCCSSPK</sequence>
<gene>
    <name evidence="2" type="primary">LOC107764351</name>
</gene>
<dbReference type="AlphaFoldDB" id="A0A1S3XEH0"/>
<name>A0A1S3XEH0_TOBAC</name>
<feature type="region of interest" description="Disordered" evidence="1">
    <location>
        <begin position="136"/>
        <end position="170"/>
    </location>
</feature>